<dbReference type="SUPFAM" id="SSF51735">
    <property type="entry name" value="NAD(P)-binding Rossmann-fold domains"/>
    <property type="match status" value="1"/>
</dbReference>
<dbReference type="InterPro" id="IPR036291">
    <property type="entry name" value="NAD(P)-bd_dom_sf"/>
</dbReference>
<dbReference type="PRINTS" id="PR00081">
    <property type="entry name" value="GDHRDH"/>
</dbReference>
<dbReference type="Proteomes" id="UP001528672">
    <property type="component" value="Unassembled WGS sequence"/>
</dbReference>
<proteinExistence type="inferred from homology"/>
<dbReference type="EMBL" id="JAQSIO010000001">
    <property type="protein sequence ID" value="MDD0813444.1"/>
    <property type="molecule type" value="Genomic_DNA"/>
</dbReference>
<name>A0ABT5MA32_9BURK</name>
<gene>
    <name evidence="2" type="ORF">PSQ39_02250</name>
</gene>
<keyword evidence="3" id="KW-1185">Reference proteome</keyword>
<protein>
    <submittedName>
        <fullName evidence="2">SDR family oxidoreductase</fullName>
    </submittedName>
</protein>
<comment type="caution">
    <text evidence="2">The sequence shown here is derived from an EMBL/GenBank/DDBJ whole genome shotgun (WGS) entry which is preliminary data.</text>
</comment>
<comment type="similarity">
    <text evidence="1">Belongs to the short-chain dehydrogenases/reductases (SDR) family.</text>
</comment>
<accession>A0ABT5MA32</accession>
<dbReference type="Gene3D" id="3.40.50.720">
    <property type="entry name" value="NAD(P)-binding Rossmann-like Domain"/>
    <property type="match status" value="1"/>
</dbReference>
<dbReference type="Pfam" id="PF13561">
    <property type="entry name" value="adh_short_C2"/>
    <property type="match status" value="1"/>
</dbReference>
<dbReference type="PANTHER" id="PTHR42760">
    <property type="entry name" value="SHORT-CHAIN DEHYDROGENASES/REDUCTASES FAMILY MEMBER"/>
    <property type="match status" value="1"/>
</dbReference>
<evidence type="ECO:0000256" key="1">
    <source>
        <dbReference type="ARBA" id="ARBA00006484"/>
    </source>
</evidence>
<dbReference type="RefSeq" id="WP_273924963.1">
    <property type="nucleotide sequence ID" value="NZ_JAQSIO010000001.1"/>
</dbReference>
<dbReference type="PANTHER" id="PTHR42760:SF135">
    <property type="entry name" value="BLL7886 PROTEIN"/>
    <property type="match status" value="1"/>
</dbReference>
<evidence type="ECO:0000313" key="2">
    <source>
        <dbReference type="EMBL" id="MDD0813444.1"/>
    </source>
</evidence>
<organism evidence="2 3">
    <name type="scientific">Curvibacter microcysteis</name>
    <dbReference type="NCBI Taxonomy" id="3026419"/>
    <lineage>
        <taxon>Bacteria</taxon>
        <taxon>Pseudomonadati</taxon>
        <taxon>Pseudomonadota</taxon>
        <taxon>Betaproteobacteria</taxon>
        <taxon>Burkholderiales</taxon>
        <taxon>Comamonadaceae</taxon>
        <taxon>Curvibacter</taxon>
    </lineage>
</organism>
<sequence length="269" mass="28696">MTPTPPPHTAPSAPARPAALGALPAILDQVALVTGANAGMGLATTRALLQAGYRVAATDLKTDQVAQALGEHGERLFCTPMDVSDVQAVDAACRRIEAHWGRIDVCVNNAGILQYANCEQTTPELWQRILRVNLDGVFYVSQRVAPGMKARRFGRIVNIASFGAKTGGLSPLPAYAASKGGVVTLTFSFAREYAAFGVTCNALAPAFVKTQMVTEQVSPERQAELRKTIPVGRFCELEEFAHCVLFLAHPLSGFITGEVLDLNGGLQFD</sequence>
<dbReference type="PRINTS" id="PR00080">
    <property type="entry name" value="SDRFAMILY"/>
</dbReference>
<reference evidence="2 3" key="1">
    <citation type="submission" date="2023-02" db="EMBL/GenBank/DDBJ databases">
        <title>Bacterial whole genome sequence for Curvibacter sp. HBC28.</title>
        <authorList>
            <person name="Le V."/>
            <person name="Ko S.-R."/>
            <person name="Ahn C.-Y."/>
            <person name="Oh H.-M."/>
        </authorList>
    </citation>
    <scope>NUCLEOTIDE SEQUENCE [LARGE SCALE GENOMIC DNA]</scope>
    <source>
        <strain evidence="2 3">HBC28</strain>
    </source>
</reference>
<dbReference type="InterPro" id="IPR002347">
    <property type="entry name" value="SDR_fam"/>
</dbReference>
<evidence type="ECO:0000313" key="3">
    <source>
        <dbReference type="Proteomes" id="UP001528672"/>
    </source>
</evidence>